<keyword evidence="4" id="KW-1185">Reference proteome</keyword>
<comment type="caution">
    <text evidence="3">The sequence shown here is derived from an EMBL/GenBank/DDBJ whole genome shotgun (WGS) entry which is preliminary data.</text>
</comment>
<protein>
    <submittedName>
        <fullName evidence="3">Alcohol dehydrogenase</fullName>
    </submittedName>
</protein>
<evidence type="ECO:0000256" key="1">
    <source>
        <dbReference type="ARBA" id="ARBA00023002"/>
    </source>
</evidence>
<dbReference type="EMBL" id="PGTB01000047">
    <property type="protein sequence ID" value="PJE36323.1"/>
    <property type="molecule type" value="Genomic_DNA"/>
</dbReference>
<proteinExistence type="predicted"/>
<dbReference type="PANTHER" id="PTHR43364:SF6">
    <property type="entry name" value="OXIDOREDUCTASE-RELATED"/>
    <property type="match status" value="1"/>
</dbReference>
<dbReference type="GO" id="GO:0016491">
    <property type="term" value="F:oxidoreductase activity"/>
    <property type="evidence" value="ECO:0007669"/>
    <property type="project" value="UniProtKB-KW"/>
</dbReference>
<evidence type="ECO:0000259" key="2">
    <source>
        <dbReference type="Pfam" id="PF00248"/>
    </source>
</evidence>
<keyword evidence="1" id="KW-0560">Oxidoreductase</keyword>
<dbReference type="OrthoDB" id="9803483at2"/>
<dbReference type="RefSeq" id="WP_100162861.1">
    <property type="nucleotide sequence ID" value="NZ_PGTB01000047.1"/>
</dbReference>
<dbReference type="InterPro" id="IPR036812">
    <property type="entry name" value="NAD(P)_OxRdtase_dom_sf"/>
</dbReference>
<dbReference type="GO" id="GO:0005829">
    <property type="term" value="C:cytosol"/>
    <property type="evidence" value="ECO:0007669"/>
    <property type="project" value="UniProtKB-ARBA"/>
</dbReference>
<dbReference type="CDD" id="cd19081">
    <property type="entry name" value="AKR_AKR9C1"/>
    <property type="match status" value="1"/>
</dbReference>
<accession>A0A2M8J0L0</accession>
<dbReference type="Pfam" id="PF00248">
    <property type="entry name" value="Aldo_ket_red"/>
    <property type="match status" value="1"/>
</dbReference>
<dbReference type="InterPro" id="IPR020471">
    <property type="entry name" value="AKR"/>
</dbReference>
<evidence type="ECO:0000313" key="4">
    <source>
        <dbReference type="Proteomes" id="UP000231553"/>
    </source>
</evidence>
<gene>
    <name evidence="3" type="ORF">CVM52_12655</name>
</gene>
<reference evidence="3 4" key="1">
    <citation type="journal article" date="2018" name="Int. J. Syst. Evol. Microbiol.">
        <title>Pseudooceanicola lipolyticus sp. nov., a marine alphaproteobacterium, reclassification of Oceanicola flagellatus as Pseudooceanicola flagellatus comb. nov. and emended description of the genus Pseudooceanicola.</title>
        <authorList>
            <person name="Huang M.-M."/>
            <person name="Guo L.-L."/>
            <person name="Wu Y.-H."/>
            <person name="Lai Q.-L."/>
            <person name="Shao Z.-Z."/>
            <person name="Wang C.-S."/>
            <person name="Wu M."/>
            <person name="Xu X.-W."/>
        </authorList>
    </citation>
    <scope>NUCLEOTIDE SEQUENCE [LARGE SCALE GENOMIC DNA]</scope>
    <source>
        <strain evidence="3 4">157</strain>
    </source>
</reference>
<dbReference type="InterPro" id="IPR050523">
    <property type="entry name" value="AKR_Detox_Biosynth"/>
</dbReference>
<sequence>MDARVTPSRRLLGTSDLQVAPIAFGGSVFGWTADETMSHRLLDVFTDRGFNMIDTADVYSFWLPGNVGGESEATIGRWLAATGKRDKVVIATKCGSPRTPGGANLSAAYILKAVEGSLKRLGVEYIDLYQAHRDDLLTQPDEMLAAYDKLIRDGKVRYIGASNFLYPRLKQSLDYAQAHGLPKFQTLQPPYNLYDRDAFEWAFEGSLAQLCAERQVSAIPYFSLASGFLTGKYRVAADTVKNRARGGDVEKYLNPKGFRILAALDQAAEKTGGTPAQIALAWLMAQPTVAACITSATTIDQLEDLLGAAELQLDEATLNDLSQAGSNKSRS</sequence>
<dbReference type="SUPFAM" id="SSF51430">
    <property type="entry name" value="NAD(P)-linked oxidoreductase"/>
    <property type="match status" value="1"/>
</dbReference>
<name>A0A2M8J0L0_9RHOB</name>
<dbReference type="PRINTS" id="PR00069">
    <property type="entry name" value="ALDKETRDTASE"/>
</dbReference>
<dbReference type="AlphaFoldDB" id="A0A2M8J0L0"/>
<dbReference type="InterPro" id="IPR023210">
    <property type="entry name" value="NADP_OxRdtase_dom"/>
</dbReference>
<dbReference type="PANTHER" id="PTHR43364">
    <property type="entry name" value="NADH-SPECIFIC METHYLGLYOXAL REDUCTASE-RELATED"/>
    <property type="match status" value="1"/>
</dbReference>
<feature type="domain" description="NADP-dependent oxidoreductase" evidence="2">
    <location>
        <begin position="21"/>
        <end position="322"/>
    </location>
</feature>
<dbReference type="Gene3D" id="3.20.20.100">
    <property type="entry name" value="NADP-dependent oxidoreductase domain"/>
    <property type="match status" value="1"/>
</dbReference>
<dbReference type="Proteomes" id="UP000231553">
    <property type="component" value="Unassembled WGS sequence"/>
</dbReference>
<organism evidence="3 4">
    <name type="scientific">Pseudooceanicola lipolyticus</name>
    <dbReference type="NCBI Taxonomy" id="2029104"/>
    <lineage>
        <taxon>Bacteria</taxon>
        <taxon>Pseudomonadati</taxon>
        <taxon>Pseudomonadota</taxon>
        <taxon>Alphaproteobacteria</taxon>
        <taxon>Rhodobacterales</taxon>
        <taxon>Paracoccaceae</taxon>
        <taxon>Pseudooceanicola</taxon>
    </lineage>
</organism>
<evidence type="ECO:0000313" key="3">
    <source>
        <dbReference type="EMBL" id="PJE36323.1"/>
    </source>
</evidence>
<dbReference type="FunFam" id="3.20.20.100:FF:000004">
    <property type="entry name" value="Oxidoreductase, aldo/keto reductase"/>
    <property type="match status" value="1"/>
</dbReference>